<reference evidence="1 2" key="2">
    <citation type="journal article" date="2022" name="Mol. Ecol. Resour.">
        <title>The genomes of chicory, endive, great burdock and yacon provide insights into Asteraceae paleo-polyploidization history and plant inulin production.</title>
        <authorList>
            <person name="Fan W."/>
            <person name="Wang S."/>
            <person name="Wang H."/>
            <person name="Wang A."/>
            <person name="Jiang F."/>
            <person name="Liu H."/>
            <person name="Zhao H."/>
            <person name="Xu D."/>
            <person name="Zhang Y."/>
        </authorList>
    </citation>
    <scope>NUCLEOTIDE SEQUENCE [LARGE SCALE GENOMIC DNA]</scope>
    <source>
        <strain evidence="2">cv. Punajuju</strain>
        <tissue evidence="1">Leaves</tissue>
    </source>
</reference>
<accession>A0ACB9F346</accession>
<organism evidence="1 2">
    <name type="scientific">Cichorium intybus</name>
    <name type="common">Chicory</name>
    <dbReference type="NCBI Taxonomy" id="13427"/>
    <lineage>
        <taxon>Eukaryota</taxon>
        <taxon>Viridiplantae</taxon>
        <taxon>Streptophyta</taxon>
        <taxon>Embryophyta</taxon>
        <taxon>Tracheophyta</taxon>
        <taxon>Spermatophyta</taxon>
        <taxon>Magnoliopsida</taxon>
        <taxon>eudicotyledons</taxon>
        <taxon>Gunneridae</taxon>
        <taxon>Pentapetalae</taxon>
        <taxon>asterids</taxon>
        <taxon>campanulids</taxon>
        <taxon>Asterales</taxon>
        <taxon>Asteraceae</taxon>
        <taxon>Cichorioideae</taxon>
        <taxon>Cichorieae</taxon>
        <taxon>Cichoriinae</taxon>
        <taxon>Cichorium</taxon>
    </lineage>
</organism>
<sequence>MVWKLHSIGLIVGGKMVSSLAVSMTVLRSEVGNPTKLVPFLTRSGRVVEPSTMTTLEADIRCQWNLGGDDSSEEEEEDHE</sequence>
<evidence type="ECO:0000313" key="2">
    <source>
        <dbReference type="Proteomes" id="UP001055811"/>
    </source>
</evidence>
<protein>
    <submittedName>
        <fullName evidence="1">Uncharacterized protein</fullName>
    </submittedName>
</protein>
<gene>
    <name evidence="1" type="ORF">L2E82_15402</name>
</gene>
<dbReference type="Proteomes" id="UP001055811">
    <property type="component" value="Linkage Group LG03"/>
</dbReference>
<keyword evidence="2" id="KW-1185">Reference proteome</keyword>
<comment type="caution">
    <text evidence="1">The sequence shown here is derived from an EMBL/GenBank/DDBJ whole genome shotgun (WGS) entry which is preliminary data.</text>
</comment>
<name>A0ACB9F346_CICIN</name>
<proteinExistence type="predicted"/>
<dbReference type="EMBL" id="CM042011">
    <property type="protein sequence ID" value="KAI3765370.1"/>
    <property type="molecule type" value="Genomic_DNA"/>
</dbReference>
<evidence type="ECO:0000313" key="1">
    <source>
        <dbReference type="EMBL" id="KAI3765370.1"/>
    </source>
</evidence>
<reference evidence="2" key="1">
    <citation type="journal article" date="2022" name="Mol. Ecol. Resour.">
        <title>The genomes of chicory, endive, great burdock and yacon provide insights into Asteraceae palaeo-polyploidization history and plant inulin production.</title>
        <authorList>
            <person name="Fan W."/>
            <person name="Wang S."/>
            <person name="Wang H."/>
            <person name="Wang A."/>
            <person name="Jiang F."/>
            <person name="Liu H."/>
            <person name="Zhao H."/>
            <person name="Xu D."/>
            <person name="Zhang Y."/>
        </authorList>
    </citation>
    <scope>NUCLEOTIDE SEQUENCE [LARGE SCALE GENOMIC DNA]</scope>
    <source>
        <strain evidence="2">cv. Punajuju</strain>
    </source>
</reference>